<reference evidence="1 2" key="1">
    <citation type="journal article" date="2016" name="Nat. Commun.">
        <title>Thousands of microbial genomes shed light on interconnected biogeochemical processes in an aquifer system.</title>
        <authorList>
            <person name="Anantharaman K."/>
            <person name="Brown C.T."/>
            <person name="Hug L.A."/>
            <person name="Sharon I."/>
            <person name="Castelle C.J."/>
            <person name="Probst A.J."/>
            <person name="Thomas B.C."/>
            <person name="Singh A."/>
            <person name="Wilkins M.J."/>
            <person name="Karaoz U."/>
            <person name="Brodie E.L."/>
            <person name="Williams K.H."/>
            <person name="Hubbard S.S."/>
            <person name="Banfield J.F."/>
        </authorList>
    </citation>
    <scope>NUCLEOTIDE SEQUENCE [LARGE SCALE GENOMIC DNA]</scope>
</reference>
<evidence type="ECO:0000313" key="2">
    <source>
        <dbReference type="Proteomes" id="UP000179102"/>
    </source>
</evidence>
<dbReference type="Proteomes" id="UP000179102">
    <property type="component" value="Unassembled WGS sequence"/>
</dbReference>
<name>A0A1F5G692_9BACT</name>
<gene>
    <name evidence="1" type="ORF">A2870_02205</name>
</gene>
<protein>
    <submittedName>
        <fullName evidence="1">Uncharacterized protein</fullName>
    </submittedName>
</protein>
<evidence type="ECO:0000313" key="1">
    <source>
        <dbReference type="EMBL" id="OGD87334.1"/>
    </source>
</evidence>
<dbReference type="EMBL" id="MFAZ01000015">
    <property type="protein sequence ID" value="OGD87334.1"/>
    <property type="molecule type" value="Genomic_DNA"/>
</dbReference>
<dbReference type="AlphaFoldDB" id="A0A1F5G692"/>
<proteinExistence type="predicted"/>
<sequence length="111" mass="12389">MIEATILRVDRHVMARPEAAEIPTQGKPSSIKDIGGIRIVSRENGVLKAIAKLFDGVIVTRPDGTEYKIRTPNHVSFKNEPFSLNPRETISFERRRLIRGNTQVSISNPPA</sequence>
<accession>A0A1F5G692</accession>
<organism evidence="1 2">
    <name type="scientific">Candidatus Curtissbacteria bacterium RIFCSPHIGHO2_01_FULL_41_11</name>
    <dbReference type="NCBI Taxonomy" id="1797711"/>
    <lineage>
        <taxon>Bacteria</taxon>
        <taxon>Candidatus Curtissiibacteriota</taxon>
    </lineage>
</organism>
<comment type="caution">
    <text evidence="1">The sequence shown here is derived from an EMBL/GenBank/DDBJ whole genome shotgun (WGS) entry which is preliminary data.</text>
</comment>